<dbReference type="InterPro" id="IPR016166">
    <property type="entry name" value="FAD-bd_PCMH"/>
</dbReference>
<dbReference type="SUPFAM" id="SSF56176">
    <property type="entry name" value="FAD-binding/transporter-associated domain-like"/>
    <property type="match status" value="1"/>
</dbReference>
<keyword evidence="7" id="KW-0560">Oxidoreductase</keyword>
<dbReference type="InterPro" id="IPR004017">
    <property type="entry name" value="Cys_rich_dom"/>
</dbReference>
<dbReference type="InterPro" id="IPR006094">
    <property type="entry name" value="Oxid_FAD_bind_N"/>
</dbReference>
<feature type="domain" description="FAD-binding PCMH-type" evidence="12">
    <location>
        <begin position="44"/>
        <end position="272"/>
    </location>
</feature>
<keyword evidence="4" id="KW-0479">Metal-binding</keyword>
<evidence type="ECO:0000256" key="4">
    <source>
        <dbReference type="ARBA" id="ARBA00022723"/>
    </source>
</evidence>
<reference evidence="14" key="1">
    <citation type="journal article" date="2019" name="Int. J. Syst. Evol. Microbiol.">
        <title>The Global Catalogue of Microorganisms (GCM) 10K type strain sequencing project: providing services to taxonomists for standard genome sequencing and annotation.</title>
        <authorList>
            <consortium name="The Broad Institute Genomics Platform"/>
            <consortium name="The Broad Institute Genome Sequencing Center for Infectious Disease"/>
            <person name="Wu L."/>
            <person name="Ma J."/>
        </authorList>
    </citation>
    <scope>NUCLEOTIDE SEQUENCE [LARGE SCALE GENOMIC DNA]</scope>
    <source>
        <strain evidence="14">CGMCC 1.3685</strain>
    </source>
</reference>
<evidence type="ECO:0000256" key="3">
    <source>
        <dbReference type="ARBA" id="ARBA00022630"/>
    </source>
</evidence>
<keyword evidence="9" id="KW-0411">Iron-sulfur</keyword>
<dbReference type="Gene3D" id="3.30.70.2740">
    <property type="match status" value="1"/>
</dbReference>
<organism evidence="13 14">
    <name type="scientific">Glutamicibacter ardleyensis</name>
    <dbReference type="NCBI Taxonomy" id="225894"/>
    <lineage>
        <taxon>Bacteria</taxon>
        <taxon>Bacillati</taxon>
        <taxon>Actinomycetota</taxon>
        <taxon>Actinomycetes</taxon>
        <taxon>Micrococcales</taxon>
        <taxon>Micrococcaceae</taxon>
        <taxon>Glutamicibacter</taxon>
    </lineage>
</organism>
<evidence type="ECO:0000313" key="14">
    <source>
        <dbReference type="Proteomes" id="UP000606115"/>
    </source>
</evidence>
<dbReference type="Gene3D" id="3.30.43.10">
    <property type="entry name" value="Uridine Diphospho-n-acetylenolpyruvylglucosamine Reductase, domain 2"/>
    <property type="match status" value="1"/>
</dbReference>
<gene>
    <name evidence="13" type="ORF">GCM10007173_27790</name>
</gene>
<evidence type="ECO:0000256" key="9">
    <source>
        <dbReference type="ARBA" id="ARBA00023014"/>
    </source>
</evidence>
<keyword evidence="8" id="KW-0408">Iron</keyword>
<dbReference type="Proteomes" id="UP000606115">
    <property type="component" value="Unassembled WGS sequence"/>
</dbReference>
<keyword evidence="14" id="KW-1185">Reference proteome</keyword>
<proteinExistence type="inferred from homology"/>
<dbReference type="InterPro" id="IPR004113">
    <property type="entry name" value="FAD-bd_oxidored_4_C"/>
</dbReference>
<protein>
    <recommendedName>
        <fullName evidence="10">D-lactate dehydrogenase (cytochrome)</fullName>
        <ecNumber evidence="10">1.1.2.4</ecNumber>
    </recommendedName>
</protein>
<evidence type="ECO:0000313" key="13">
    <source>
        <dbReference type="EMBL" id="GGJ67371.1"/>
    </source>
</evidence>
<dbReference type="PROSITE" id="PS51379">
    <property type="entry name" value="4FE4S_FER_2"/>
    <property type="match status" value="1"/>
</dbReference>
<dbReference type="InterPro" id="IPR017896">
    <property type="entry name" value="4Fe4S_Fe-S-bd"/>
</dbReference>
<dbReference type="SUPFAM" id="SSF55103">
    <property type="entry name" value="FAD-linked oxidases, C-terminal domain"/>
    <property type="match status" value="1"/>
</dbReference>
<keyword evidence="3" id="KW-0285">Flavoprotein</keyword>
<dbReference type="PANTHER" id="PTHR11748">
    <property type="entry name" value="D-LACTATE DEHYDROGENASE"/>
    <property type="match status" value="1"/>
</dbReference>
<dbReference type="EC" id="1.1.2.4" evidence="10"/>
<dbReference type="InterPro" id="IPR017900">
    <property type="entry name" value="4Fe4S_Fe_S_CS"/>
</dbReference>
<dbReference type="InterPro" id="IPR016169">
    <property type="entry name" value="FAD-bd_PCMH_sub2"/>
</dbReference>
<dbReference type="InterPro" id="IPR016167">
    <property type="entry name" value="FAD-bd_PCMH_sub1"/>
</dbReference>
<dbReference type="PROSITE" id="PS51387">
    <property type="entry name" value="FAD_PCMH"/>
    <property type="match status" value="1"/>
</dbReference>
<evidence type="ECO:0000259" key="12">
    <source>
        <dbReference type="PROSITE" id="PS51387"/>
    </source>
</evidence>
<evidence type="ECO:0000256" key="6">
    <source>
        <dbReference type="ARBA" id="ARBA00022946"/>
    </source>
</evidence>
<accession>A0ABQ2DQF5</accession>
<feature type="domain" description="4Fe-4S ferredoxin-type" evidence="11">
    <location>
        <begin position="538"/>
        <end position="567"/>
    </location>
</feature>
<dbReference type="Pfam" id="PF02913">
    <property type="entry name" value="FAD-oxidase_C"/>
    <property type="match status" value="1"/>
</dbReference>
<name>A0ABQ2DQF5_9MICC</name>
<dbReference type="GeneID" id="303305122"/>
<evidence type="ECO:0000256" key="8">
    <source>
        <dbReference type="ARBA" id="ARBA00023004"/>
    </source>
</evidence>
<sequence length="944" mass="101219">MALSTPALGETKVSRSILDLVAEPDRVKTTSIDRVAYASDASHYLYTPEAVVIAKDAQEVSQLLSASMRAGQPVTLRSGGTSLAGQASGDGLMLDVRRNFRGITVLDQGKRVRVQPGATVRQVNARLSVYGYKLGPDPASEAACTIGGVIANNSSGMACGTEFNTYRTLESMTFVLPSGTMIDSAAPDADAKLAAAEPQLVQTLTRLRDRVRANKNSVALIEKHFALKNTMGYGINSFLDHDSPAELLAHLIIGSEGTLAFVAEAIFRTVPIRKLAIATLAVFDSLDQATRALPDLLDSGAATLELMDSTSLRVGQNLPGVPEAIMGFEVKEQAALLIEYHADHDEELAGLQSAGQRLIDSAALRAPAILSQDAKNRQAAWKFRKGLYASVAGARVSGTTALLEDVAVPVDTLAETCSTLQELFDEYEYQNSVIFGHAKDGNIHFMLTDRFEGDTALNRYNAFNDKMVELVLSKGGNLKAEHGTGRAMAPFVRRQYGDELYEVMVQLKTACDPRMMLNPGVIIDEDHAAHIRNIKLNETIEVEADRCVECGYCEPVCPSKDLTLTPRQRIAVRRAIAKAEAEGNEELVAELERDYEYSAVETCAVDGMCVTACPVQINTGLLVKRLRREDAKPAMAAGFKAAAKGWGAATRVGSVALSMADKFPTPLVRGATEIARKVVGEDTVPRYDADLPKGGKARKPLTGNLGAPGVEPIAIYLPACVNSMFGPGTEGQGVAPAFEQLLKQAGVSVLVPQGIESMCCGTPWTSKGYEDGHVLMAERVRAQVHAAQPGFRLPVISDATSCTEGFAHTLEEHGFEVVDLLAFTSRHLLGKLPPVTQIDSLTLHPTCSSTQMGLNGDLQKVAEAVAKKVNIPMNWGCCAFAGDRGMLHPELTESATAREAEEVLELDASAHASCNRTCELGMSRATGKDYRHVIELLAQATAAH</sequence>
<dbReference type="Gene3D" id="1.10.1060.10">
    <property type="entry name" value="Alpha-helical ferredoxin"/>
    <property type="match status" value="1"/>
</dbReference>
<evidence type="ECO:0000256" key="10">
    <source>
        <dbReference type="ARBA" id="ARBA00038897"/>
    </source>
</evidence>
<evidence type="ECO:0000256" key="7">
    <source>
        <dbReference type="ARBA" id="ARBA00023002"/>
    </source>
</evidence>
<dbReference type="Gene3D" id="3.30.465.10">
    <property type="match status" value="1"/>
</dbReference>
<evidence type="ECO:0000256" key="2">
    <source>
        <dbReference type="ARBA" id="ARBA00008000"/>
    </source>
</evidence>
<dbReference type="Pfam" id="PF01565">
    <property type="entry name" value="FAD_binding_4"/>
    <property type="match status" value="1"/>
</dbReference>
<dbReference type="RefSeq" id="WP_188686353.1">
    <property type="nucleotide sequence ID" value="NZ_BMKX01000007.1"/>
</dbReference>
<dbReference type="InterPro" id="IPR036318">
    <property type="entry name" value="FAD-bd_PCMH-like_sf"/>
</dbReference>
<dbReference type="InterPro" id="IPR009051">
    <property type="entry name" value="Helical_ferredxn"/>
</dbReference>
<dbReference type="PROSITE" id="PS00198">
    <property type="entry name" value="4FE4S_FER_1"/>
    <property type="match status" value="1"/>
</dbReference>
<evidence type="ECO:0000259" key="11">
    <source>
        <dbReference type="PROSITE" id="PS51379"/>
    </source>
</evidence>
<dbReference type="Pfam" id="PF02754">
    <property type="entry name" value="CCG"/>
    <property type="match status" value="2"/>
</dbReference>
<dbReference type="EMBL" id="BMKX01000007">
    <property type="protein sequence ID" value="GGJ67371.1"/>
    <property type="molecule type" value="Genomic_DNA"/>
</dbReference>
<dbReference type="InterPro" id="IPR016164">
    <property type="entry name" value="FAD-linked_Oxase-like_C"/>
</dbReference>
<comment type="similarity">
    <text evidence="2">Belongs to the FAD-binding oxidoreductase/transferase type 4 family.</text>
</comment>
<dbReference type="SUPFAM" id="SSF46548">
    <property type="entry name" value="alpha-helical ferredoxin"/>
    <property type="match status" value="1"/>
</dbReference>
<evidence type="ECO:0000256" key="5">
    <source>
        <dbReference type="ARBA" id="ARBA00022827"/>
    </source>
</evidence>
<dbReference type="Gene3D" id="3.30.70.2190">
    <property type="match status" value="1"/>
</dbReference>
<keyword evidence="6" id="KW-0809">Transit peptide</keyword>
<dbReference type="PANTHER" id="PTHR11748:SF111">
    <property type="entry name" value="D-LACTATE DEHYDROGENASE, MITOCHONDRIAL-RELATED"/>
    <property type="match status" value="1"/>
</dbReference>
<comment type="caution">
    <text evidence="13">The sequence shown here is derived from an EMBL/GenBank/DDBJ whole genome shotgun (WGS) entry which is preliminary data.</text>
</comment>
<evidence type="ECO:0000256" key="1">
    <source>
        <dbReference type="ARBA" id="ARBA00001974"/>
    </source>
</evidence>
<keyword evidence="5" id="KW-0274">FAD</keyword>
<dbReference type="Pfam" id="PF13183">
    <property type="entry name" value="Fer4_8"/>
    <property type="match status" value="1"/>
</dbReference>
<comment type="cofactor">
    <cofactor evidence="1">
        <name>FAD</name>
        <dbReference type="ChEBI" id="CHEBI:57692"/>
    </cofactor>
</comment>